<reference evidence="1 2" key="1">
    <citation type="journal article" date="2015" name="Proc. Natl. Acad. Sci. U.S.A.">
        <title>The resurrection genome of Boea hygrometrica: A blueprint for survival of dehydration.</title>
        <authorList>
            <person name="Xiao L."/>
            <person name="Yang G."/>
            <person name="Zhang L."/>
            <person name="Yang X."/>
            <person name="Zhao S."/>
            <person name="Ji Z."/>
            <person name="Zhou Q."/>
            <person name="Hu M."/>
            <person name="Wang Y."/>
            <person name="Chen M."/>
            <person name="Xu Y."/>
            <person name="Jin H."/>
            <person name="Xiao X."/>
            <person name="Hu G."/>
            <person name="Bao F."/>
            <person name="Hu Y."/>
            <person name="Wan P."/>
            <person name="Li L."/>
            <person name="Deng X."/>
            <person name="Kuang T."/>
            <person name="Xiang C."/>
            <person name="Zhu J.K."/>
            <person name="Oliver M.J."/>
            <person name="He Y."/>
        </authorList>
    </citation>
    <scope>NUCLEOTIDE SEQUENCE [LARGE SCALE GENOMIC DNA]</scope>
    <source>
        <strain evidence="2">cv. XS01</strain>
    </source>
</reference>
<accession>A0A2Z7BCP6</accession>
<evidence type="ECO:0000313" key="2">
    <source>
        <dbReference type="Proteomes" id="UP000250235"/>
    </source>
</evidence>
<organism evidence="1 2">
    <name type="scientific">Dorcoceras hygrometricum</name>
    <dbReference type="NCBI Taxonomy" id="472368"/>
    <lineage>
        <taxon>Eukaryota</taxon>
        <taxon>Viridiplantae</taxon>
        <taxon>Streptophyta</taxon>
        <taxon>Embryophyta</taxon>
        <taxon>Tracheophyta</taxon>
        <taxon>Spermatophyta</taxon>
        <taxon>Magnoliopsida</taxon>
        <taxon>eudicotyledons</taxon>
        <taxon>Gunneridae</taxon>
        <taxon>Pentapetalae</taxon>
        <taxon>asterids</taxon>
        <taxon>lamiids</taxon>
        <taxon>Lamiales</taxon>
        <taxon>Gesneriaceae</taxon>
        <taxon>Didymocarpoideae</taxon>
        <taxon>Trichosporeae</taxon>
        <taxon>Loxocarpinae</taxon>
        <taxon>Dorcoceras</taxon>
    </lineage>
</organism>
<keyword evidence="2" id="KW-1185">Reference proteome</keyword>
<dbReference type="AlphaFoldDB" id="A0A2Z7BCP6"/>
<evidence type="ECO:0000313" key="1">
    <source>
        <dbReference type="EMBL" id="KZV32000.1"/>
    </source>
</evidence>
<proteinExistence type="predicted"/>
<gene>
    <name evidence="1" type="ORF">F511_33324</name>
</gene>
<sequence length="162" mass="18070">MQGPVAGIQPVVTKPAARPFTKSIETTSLAKESAVRKIAYLNETSRDFGMNIRTKTMSFAKKPNVNEIMLVNANANNQLLIINSTTTEYNGRMQLLNMNSATAEYNENNATVELYENNATAEFYENNATAEFYENNATAELYENNATAELYENNATAEFLTR</sequence>
<protein>
    <submittedName>
        <fullName evidence="1">Uncharacterized protein</fullName>
    </submittedName>
</protein>
<dbReference type="EMBL" id="KV006973">
    <property type="protein sequence ID" value="KZV32000.1"/>
    <property type="molecule type" value="Genomic_DNA"/>
</dbReference>
<name>A0A2Z7BCP6_9LAMI</name>
<dbReference type="Proteomes" id="UP000250235">
    <property type="component" value="Unassembled WGS sequence"/>
</dbReference>